<name>A0A8H4AHP9_GIGMA</name>
<comment type="function">
    <text evidence="6">Subunit of the oligosaccharyl transferase (OST) complex that catalyzes the initial transfer of a defined glycan (Glc(3)Man(9)GlcNAc(2) in eukaryotes) from the lipid carrier dolichol-pyrophosphate to an asparagine residue within an Asn-X-Ser/Thr consensus motif in nascent polypeptide chains, the first step in protein N-glycosylation. N-glycosylation occurs cotranslationally and the complex associates with the Sec61 complex at the channel-forming translocon complex that mediates protein translocation across the endoplasmic reticulum (ER). All subunits are required for a maximal enzyme activity.</text>
</comment>
<keyword evidence="5 6" id="KW-0472">Membrane</keyword>
<evidence type="ECO:0000256" key="4">
    <source>
        <dbReference type="ARBA" id="ARBA00022989"/>
    </source>
</evidence>
<dbReference type="AlphaFoldDB" id="A0A8H4AHP9"/>
<keyword evidence="4 6" id="KW-1133">Transmembrane helix</keyword>
<gene>
    <name evidence="7" type="ORF">F8M41_020846</name>
</gene>
<comment type="similarity">
    <text evidence="2 6">Belongs to the OST5 family.</text>
</comment>
<keyword evidence="3 6" id="KW-0812">Transmembrane</keyword>
<reference evidence="7 8" key="1">
    <citation type="journal article" date="2019" name="Environ. Microbiol.">
        <title>At the nexus of three kingdoms: the genome of the mycorrhizal fungus Gigaspora margarita provides insights into plant, endobacterial and fungal interactions.</title>
        <authorList>
            <person name="Venice F."/>
            <person name="Ghignone S."/>
            <person name="Salvioli di Fossalunga A."/>
            <person name="Amselem J."/>
            <person name="Novero M."/>
            <person name="Xianan X."/>
            <person name="Sedzielewska Toro K."/>
            <person name="Morin E."/>
            <person name="Lipzen A."/>
            <person name="Grigoriev I.V."/>
            <person name="Henrissat B."/>
            <person name="Martin F.M."/>
            <person name="Bonfante P."/>
        </authorList>
    </citation>
    <scope>NUCLEOTIDE SEQUENCE [LARGE SCALE GENOMIC DNA]</scope>
    <source>
        <strain evidence="7 8">BEG34</strain>
    </source>
</reference>
<dbReference type="OrthoDB" id="18408at2759"/>
<feature type="transmembrane region" description="Helical" evidence="6">
    <location>
        <begin position="55"/>
        <end position="77"/>
    </location>
</feature>
<dbReference type="Pfam" id="PF05251">
    <property type="entry name" value="Ost5"/>
    <property type="match status" value="1"/>
</dbReference>
<protein>
    <recommendedName>
        <fullName evidence="6">Dolichyl-diphosphooligosaccharide-protein glycosyltransferase subunit OST5</fullName>
    </recommendedName>
</protein>
<dbReference type="GO" id="GO:0006487">
    <property type="term" value="P:protein N-linked glycosylation"/>
    <property type="evidence" value="ECO:0007669"/>
    <property type="project" value="UniProtKB-UniRule"/>
</dbReference>
<evidence type="ECO:0000256" key="6">
    <source>
        <dbReference type="RuleBase" id="RU367008"/>
    </source>
</evidence>
<evidence type="ECO:0000313" key="7">
    <source>
        <dbReference type="EMBL" id="KAF0496966.1"/>
    </source>
</evidence>
<comment type="caution">
    <text evidence="7">The sequence shown here is derived from an EMBL/GenBank/DDBJ whole genome shotgun (WGS) entry which is preliminary data.</text>
</comment>
<dbReference type="Proteomes" id="UP000439903">
    <property type="component" value="Unassembled WGS sequence"/>
</dbReference>
<accession>A0A8H4AHP9</accession>
<organism evidence="7 8">
    <name type="scientific">Gigaspora margarita</name>
    <dbReference type="NCBI Taxonomy" id="4874"/>
    <lineage>
        <taxon>Eukaryota</taxon>
        <taxon>Fungi</taxon>
        <taxon>Fungi incertae sedis</taxon>
        <taxon>Mucoromycota</taxon>
        <taxon>Glomeromycotina</taxon>
        <taxon>Glomeromycetes</taxon>
        <taxon>Diversisporales</taxon>
        <taxon>Gigasporaceae</taxon>
        <taxon>Gigaspora</taxon>
    </lineage>
</organism>
<comment type="subunit">
    <text evidence="6">Component of the oligosaccharyltransferase (OST) complex.</text>
</comment>
<dbReference type="InterPro" id="IPR007915">
    <property type="entry name" value="TMEM258/Ost5"/>
</dbReference>
<sequence length="78" mass="8400">MSTLTDWQGSTPFTPLVQKNLFPLIAFLLLVFGFVASSAYSVIPTRKSLVDEIKSAIIASLLLGFGSIFLSMAVGVYV</sequence>
<proteinExistence type="inferred from homology"/>
<evidence type="ECO:0000256" key="5">
    <source>
        <dbReference type="ARBA" id="ARBA00023136"/>
    </source>
</evidence>
<keyword evidence="8" id="KW-1185">Reference proteome</keyword>
<comment type="subcellular location">
    <subcellularLocation>
        <location evidence="1 6">Membrane</location>
        <topology evidence="1 6">Multi-pass membrane protein</topology>
    </subcellularLocation>
</comment>
<dbReference type="EMBL" id="WTPW01000589">
    <property type="protein sequence ID" value="KAF0496966.1"/>
    <property type="molecule type" value="Genomic_DNA"/>
</dbReference>
<evidence type="ECO:0000256" key="1">
    <source>
        <dbReference type="ARBA" id="ARBA00004141"/>
    </source>
</evidence>
<dbReference type="GO" id="GO:0008250">
    <property type="term" value="C:oligosaccharyltransferase complex"/>
    <property type="evidence" value="ECO:0007669"/>
    <property type="project" value="UniProtKB-UniRule"/>
</dbReference>
<evidence type="ECO:0000313" key="8">
    <source>
        <dbReference type="Proteomes" id="UP000439903"/>
    </source>
</evidence>
<evidence type="ECO:0000256" key="3">
    <source>
        <dbReference type="ARBA" id="ARBA00022692"/>
    </source>
</evidence>
<dbReference type="PANTHER" id="PTHR13636">
    <property type="entry name" value="TRANSMEMBRANE PROTEIN 258"/>
    <property type="match status" value="1"/>
</dbReference>
<evidence type="ECO:0000256" key="2">
    <source>
        <dbReference type="ARBA" id="ARBA00009825"/>
    </source>
</evidence>
<feature type="transmembrane region" description="Helical" evidence="6">
    <location>
        <begin position="20"/>
        <end position="43"/>
    </location>
</feature>